<name>A0A8H5CPU9_9AGAR</name>
<dbReference type="Pfam" id="PF00583">
    <property type="entry name" value="Acetyltransf_1"/>
    <property type="match status" value="1"/>
</dbReference>
<feature type="domain" description="N-acetyltransferase" evidence="1">
    <location>
        <begin position="1"/>
        <end position="157"/>
    </location>
</feature>
<dbReference type="PROSITE" id="PS51186">
    <property type="entry name" value="GNAT"/>
    <property type="match status" value="1"/>
</dbReference>
<evidence type="ECO:0000259" key="1">
    <source>
        <dbReference type="PROSITE" id="PS51186"/>
    </source>
</evidence>
<dbReference type="EMBL" id="JAACJM010000112">
    <property type="protein sequence ID" value="KAF5345438.1"/>
    <property type="molecule type" value="Genomic_DNA"/>
</dbReference>
<organism evidence="2 3">
    <name type="scientific">Tetrapyrgos nigripes</name>
    <dbReference type="NCBI Taxonomy" id="182062"/>
    <lineage>
        <taxon>Eukaryota</taxon>
        <taxon>Fungi</taxon>
        <taxon>Dikarya</taxon>
        <taxon>Basidiomycota</taxon>
        <taxon>Agaricomycotina</taxon>
        <taxon>Agaricomycetes</taxon>
        <taxon>Agaricomycetidae</taxon>
        <taxon>Agaricales</taxon>
        <taxon>Marasmiineae</taxon>
        <taxon>Marasmiaceae</taxon>
        <taxon>Tetrapyrgos</taxon>
    </lineage>
</organism>
<reference evidence="2 3" key="1">
    <citation type="journal article" date="2020" name="ISME J.">
        <title>Uncovering the hidden diversity of litter-decomposition mechanisms in mushroom-forming fungi.</title>
        <authorList>
            <person name="Floudas D."/>
            <person name="Bentzer J."/>
            <person name="Ahren D."/>
            <person name="Johansson T."/>
            <person name="Persson P."/>
            <person name="Tunlid A."/>
        </authorList>
    </citation>
    <scope>NUCLEOTIDE SEQUENCE [LARGE SCALE GENOMIC DNA]</scope>
    <source>
        <strain evidence="2 3">CBS 291.85</strain>
    </source>
</reference>
<gene>
    <name evidence="2" type="ORF">D9758_013630</name>
</gene>
<dbReference type="Gene3D" id="3.40.630.30">
    <property type="match status" value="1"/>
</dbReference>
<evidence type="ECO:0000313" key="3">
    <source>
        <dbReference type="Proteomes" id="UP000559256"/>
    </source>
</evidence>
<dbReference type="Proteomes" id="UP000559256">
    <property type="component" value="Unassembled WGS sequence"/>
</dbReference>
<accession>A0A8H5CPU9</accession>
<dbReference type="GO" id="GO:0016747">
    <property type="term" value="F:acyltransferase activity, transferring groups other than amino-acyl groups"/>
    <property type="evidence" value="ECO:0007669"/>
    <property type="project" value="InterPro"/>
</dbReference>
<dbReference type="CDD" id="cd04301">
    <property type="entry name" value="NAT_SF"/>
    <property type="match status" value="1"/>
</dbReference>
<comment type="caution">
    <text evidence="2">The sequence shown here is derived from an EMBL/GenBank/DDBJ whole genome shotgun (WGS) entry which is preliminary data.</text>
</comment>
<dbReference type="SUPFAM" id="SSF55729">
    <property type="entry name" value="Acyl-CoA N-acyltransferases (Nat)"/>
    <property type="match status" value="1"/>
</dbReference>
<dbReference type="InterPro" id="IPR016181">
    <property type="entry name" value="Acyl_CoA_acyltransferase"/>
</dbReference>
<dbReference type="AlphaFoldDB" id="A0A8H5CPU9"/>
<sequence>MTCVIQQIPVEQTLSLRREVLWPDMPLEKVKLPEDSDGWHFGAFLQDVEEPVAVISLFRDALGPVPAVPEPGDSATGSTTARFRKFACKISHQGRGIGTALLDYTLQFARTELGAQTVWCDARTATSEWYEKRGLLPFGDRFYKGAVEYLRMRIDFSTSETSLET</sequence>
<dbReference type="OrthoDB" id="410198at2759"/>
<evidence type="ECO:0000313" key="2">
    <source>
        <dbReference type="EMBL" id="KAF5345438.1"/>
    </source>
</evidence>
<keyword evidence="3" id="KW-1185">Reference proteome</keyword>
<proteinExistence type="predicted"/>
<dbReference type="InterPro" id="IPR000182">
    <property type="entry name" value="GNAT_dom"/>
</dbReference>
<protein>
    <recommendedName>
        <fullName evidence="1">N-acetyltransferase domain-containing protein</fullName>
    </recommendedName>
</protein>